<dbReference type="EMBL" id="JGZM01000008">
    <property type="protein sequence ID" value="KFI85567.1"/>
    <property type="molecule type" value="Genomic_DNA"/>
</dbReference>
<dbReference type="PROSITE" id="PS51257">
    <property type="entry name" value="PROKAR_LIPOPROTEIN"/>
    <property type="match status" value="1"/>
</dbReference>
<evidence type="ECO:0000313" key="5">
    <source>
        <dbReference type="EMBL" id="KFI85567.1"/>
    </source>
</evidence>
<protein>
    <submittedName>
        <fullName evidence="5">ABC transporter, substrate-binding protein</fullName>
    </submittedName>
</protein>
<keyword evidence="2" id="KW-0813">Transport</keyword>
<dbReference type="GO" id="GO:0015768">
    <property type="term" value="P:maltose transport"/>
    <property type="evidence" value="ECO:0007669"/>
    <property type="project" value="TreeGrafter"/>
</dbReference>
<dbReference type="Pfam" id="PF13416">
    <property type="entry name" value="SBP_bac_8"/>
    <property type="match status" value="1"/>
</dbReference>
<comment type="similarity">
    <text evidence="1">Belongs to the bacterial solute-binding protein 1 family.</text>
</comment>
<gene>
    <name evidence="5" type="ORF">BSAE_1421</name>
</gene>
<dbReference type="GO" id="GO:0055052">
    <property type="term" value="C:ATP-binding cassette (ABC) transporter complex, substrate-binding subunit-containing"/>
    <property type="evidence" value="ECO:0007669"/>
    <property type="project" value="TreeGrafter"/>
</dbReference>
<organism evidence="5 6">
    <name type="scientific">Bifidobacterium pullorum subsp. saeculare DSM 6531 = LMG 14934</name>
    <dbReference type="NCBI Taxonomy" id="1437611"/>
    <lineage>
        <taxon>Bacteria</taxon>
        <taxon>Bacillati</taxon>
        <taxon>Actinomycetota</taxon>
        <taxon>Actinomycetes</taxon>
        <taxon>Bifidobacteriales</taxon>
        <taxon>Bifidobacteriaceae</taxon>
        <taxon>Bifidobacterium</taxon>
    </lineage>
</organism>
<name>A0A087CQL7_9BIFI</name>
<evidence type="ECO:0000256" key="3">
    <source>
        <dbReference type="ARBA" id="ARBA00022729"/>
    </source>
</evidence>
<evidence type="ECO:0000256" key="2">
    <source>
        <dbReference type="ARBA" id="ARBA00022448"/>
    </source>
</evidence>
<accession>A0A087CQL7</accession>
<dbReference type="PANTHER" id="PTHR30061:SF50">
    <property type="entry name" value="MALTOSE_MALTODEXTRIN-BINDING PERIPLASMIC PROTEIN"/>
    <property type="match status" value="1"/>
</dbReference>
<dbReference type="AlphaFoldDB" id="A0A087CQL7"/>
<dbReference type="GO" id="GO:1901982">
    <property type="term" value="F:maltose binding"/>
    <property type="evidence" value="ECO:0007669"/>
    <property type="project" value="TreeGrafter"/>
</dbReference>
<proteinExistence type="inferred from homology"/>
<comment type="caution">
    <text evidence="5">The sequence shown here is derived from an EMBL/GenBank/DDBJ whole genome shotgun (WGS) entry which is preliminary data.</text>
</comment>
<dbReference type="Proteomes" id="UP000029040">
    <property type="component" value="Unassembled WGS sequence"/>
</dbReference>
<dbReference type="RefSeq" id="WP_033508881.1">
    <property type="nucleotide sequence ID" value="NZ_JDTM01000004.1"/>
</dbReference>
<dbReference type="GO" id="GO:0042956">
    <property type="term" value="P:maltodextrin transmembrane transport"/>
    <property type="evidence" value="ECO:0007669"/>
    <property type="project" value="TreeGrafter"/>
</dbReference>
<dbReference type="SUPFAM" id="SSF53850">
    <property type="entry name" value="Periplasmic binding protein-like II"/>
    <property type="match status" value="1"/>
</dbReference>
<dbReference type="PANTHER" id="PTHR30061">
    <property type="entry name" value="MALTOSE-BINDING PERIPLASMIC PROTEIN"/>
    <property type="match status" value="1"/>
</dbReference>
<evidence type="ECO:0000256" key="4">
    <source>
        <dbReference type="SAM" id="SignalP"/>
    </source>
</evidence>
<evidence type="ECO:0000256" key="1">
    <source>
        <dbReference type="ARBA" id="ARBA00008520"/>
    </source>
</evidence>
<keyword evidence="3 4" id="KW-0732">Signal</keyword>
<sequence length="454" mass="50005">MVTMKRGAAAVAAIALGLTGLAACGTDSADDQGHVYFLNSKSEIVDQLDQLASMYTEETGVEVEVQTATSGTFDSTLTSELAKSNAPTMFNIAGYDQFAKYMDYLEPLTDTDVYDLLTEDGKAYSYAVDGESYTLPYAAEWYGIIYNKAILEDYCSKSYAVIDSVDDITDYDTFKSVVESIQENKDDLGLTGAITSPGLDASDAYRFVAHMSRIPLFFEYRDNDTTFMPEIKGTYLDNYKDLFDLELESSPTEPGLLSSKTYDDCTAEFALGQVAFYPNGVWAYSGIKDNEVADEDLGMLPYYMGIEGEEEYGPAGVYDASWAVNKNSDEKDKQATLDFIEWMVTDDEAKQILAKDCDLAVPFTTFGDDDQPDNPLTAAAKAQFDAGKIELRSFTVPNQQWQDNITNALVEYAQGTGEWSAVKDAYVNGWATEWATNEESLGMLPQAEAFNAEG</sequence>
<dbReference type="InterPro" id="IPR006059">
    <property type="entry name" value="SBP"/>
</dbReference>
<feature type="signal peptide" evidence="4">
    <location>
        <begin position="1"/>
        <end position="22"/>
    </location>
</feature>
<feature type="chain" id="PRO_5038988589" evidence="4">
    <location>
        <begin position="23"/>
        <end position="454"/>
    </location>
</feature>
<reference evidence="5 6" key="1">
    <citation type="submission" date="2014-03" db="EMBL/GenBank/DDBJ databases">
        <title>Genomics of Bifidobacteria.</title>
        <authorList>
            <person name="Ventura M."/>
            <person name="Milani C."/>
            <person name="Lugli G.A."/>
        </authorList>
    </citation>
    <scope>NUCLEOTIDE SEQUENCE [LARGE SCALE GENOMIC DNA]</scope>
    <source>
        <strain evidence="5 6">LMG 14934</strain>
    </source>
</reference>
<dbReference type="Gene3D" id="3.40.190.10">
    <property type="entry name" value="Periplasmic binding protein-like II"/>
    <property type="match status" value="1"/>
</dbReference>
<evidence type="ECO:0000313" key="6">
    <source>
        <dbReference type="Proteomes" id="UP000029040"/>
    </source>
</evidence>